<dbReference type="Proteomes" id="UP000235965">
    <property type="component" value="Unassembled WGS sequence"/>
</dbReference>
<protein>
    <submittedName>
        <fullName evidence="2">Uncharacterized protein</fullName>
    </submittedName>
</protein>
<feature type="compositionally biased region" description="Low complexity" evidence="1">
    <location>
        <begin position="535"/>
        <end position="544"/>
    </location>
</feature>
<dbReference type="InParanoid" id="A0A2J7RFG4"/>
<keyword evidence="3" id="KW-1185">Reference proteome</keyword>
<proteinExistence type="predicted"/>
<sequence length="956" mass="104161">MCGDGTPGSTSAGKEETRRSLTVTLQRPRCKENLTEMWKHRSIEILLDCDENDDSGEAETLAPPPSPDLRYSGSPYPTPSHPHQRLCSSLRGIAEEEGCGGGVKMQSTPVHLSFLPKYSDAEQFGEWSDRHALSYSSVASDESLSVLSKLNDDLLDDMSRLSLVPVMSRKETLKTSTFSGEMPQVSDEDTKIRGILIEKMEQHVAQTQRLRATKKQTTSVLEDCKKPLTFEAEIDDIIILNDVQNDFSLNEDIPTNQEAEILNDDNLEVTSSGSESSVANYQALKPDTPATGDKSEGYRFSRLIPEREFASLVRDHDDILCQSIFLGDPEFRNDRQEVDEAITAVESQTSKVSIAHDHELNDASFTAPARPPSPEFDIEMPEHKALLPSSSSHSYVAAEYSLISEADDCLERSAADDGEMEACDRNCAAVGADEDGGFLSVLSEAALYHASLKHTAGHSVGLTESTAMCSECTQDVLRCACAAPAVLSISKECDGVEVHLEPLPLPEASGESREERRGQEECPGRDVSKMGTDDGNGSSVSVSQEGSVLNSSLCSHVGSCGREMDASSDLNDSDRRNIGDTKNLESHSDEEGFHDTLEEMELLLKFGMEYMMSSNDGEYLSMTGNQSLSHSVSTPKKPLGEMLELEDFGDAIDQVESYYSPADCIGTSCKDCSVAAEACVSTVSDQNSVKTVSASETGENVFLKPPTTPLRKPHYKLQAVVSPTLKSNKPSPFKIPVKPVLHSTPVQKLLPPRSTKKSPLKPVMTMSPCRRPVNYNKIVSPVGAYIHNTPSPSLLATVKPKPLHTVTAKGTLVGRGAAAIERQDPLSGIQKTSLEVPRKLDSKGRENVDTSNIRPVLPLVSYESVPSVKLEEPQQERMPRLNEKMKRLVDTPKPHVFRHEGRVKVTASPRTPNVKVTGTKKRVTDFDSSCVASSDADGEISVVVSKQVTRTNTLGV</sequence>
<feature type="region of interest" description="Disordered" evidence="1">
    <location>
        <begin position="1"/>
        <end position="24"/>
    </location>
</feature>
<reference evidence="2 3" key="1">
    <citation type="submission" date="2017-12" db="EMBL/GenBank/DDBJ databases">
        <title>Hemimetabolous genomes reveal molecular basis of termite eusociality.</title>
        <authorList>
            <person name="Harrison M.C."/>
            <person name="Jongepier E."/>
            <person name="Robertson H.M."/>
            <person name="Arning N."/>
            <person name="Bitard-Feildel T."/>
            <person name="Chao H."/>
            <person name="Childers C.P."/>
            <person name="Dinh H."/>
            <person name="Doddapaneni H."/>
            <person name="Dugan S."/>
            <person name="Gowin J."/>
            <person name="Greiner C."/>
            <person name="Han Y."/>
            <person name="Hu H."/>
            <person name="Hughes D.S.T."/>
            <person name="Huylmans A.-K."/>
            <person name="Kemena C."/>
            <person name="Kremer L.P.M."/>
            <person name="Lee S.L."/>
            <person name="Lopez-Ezquerra A."/>
            <person name="Mallet L."/>
            <person name="Monroy-Kuhn J.M."/>
            <person name="Moser A."/>
            <person name="Murali S.C."/>
            <person name="Muzny D.M."/>
            <person name="Otani S."/>
            <person name="Piulachs M.-D."/>
            <person name="Poelchau M."/>
            <person name="Qu J."/>
            <person name="Schaub F."/>
            <person name="Wada-Katsumata A."/>
            <person name="Worley K.C."/>
            <person name="Xie Q."/>
            <person name="Ylla G."/>
            <person name="Poulsen M."/>
            <person name="Gibbs R.A."/>
            <person name="Schal C."/>
            <person name="Richards S."/>
            <person name="Belles X."/>
            <person name="Korb J."/>
            <person name="Bornberg-Bauer E."/>
        </authorList>
    </citation>
    <scope>NUCLEOTIDE SEQUENCE [LARGE SCALE GENOMIC DNA]</scope>
    <source>
        <tissue evidence="2">Whole body</tissue>
    </source>
</reference>
<comment type="caution">
    <text evidence="2">The sequence shown here is derived from an EMBL/GenBank/DDBJ whole genome shotgun (WGS) entry which is preliminary data.</text>
</comment>
<evidence type="ECO:0000313" key="2">
    <source>
        <dbReference type="EMBL" id="PNF39574.1"/>
    </source>
</evidence>
<organism evidence="2 3">
    <name type="scientific">Cryptotermes secundus</name>
    <dbReference type="NCBI Taxonomy" id="105785"/>
    <lineage>
        <taxon>Eukaryota</taxon>
        <taxon>Metazoa</taxon>
        <taxon>Ecdysozoa</taxon>
        <taxon>Arthropoda</taxon>
        <taxon>Hexapoda</taxon>
        <taxon>Insecta</taxon>
        <taxon>Pterygota</taxon>
        <taxon>Neoptera</taxon>
        <taxon>Polyneoptera</taxon>
        <taxon>Dictyoptera</taxon>
        <taxon>Blattodea</taxon>
        <taxon>Blattoidea</taxon>
        <taxon>Termitoidae</taxon>
        <taxon>Kalotermitidae</taxon>
        <taxon>Cryptotermitinae</taxon>
        <taxon>Cryptotermes</taxon>
    </lineage>
</organism>
<evidence type="ECO:0000256" key="1">
    <source>
        <dbReference type="SAM" id="MobiDB-lite"/>
    </source>
</evidence>
<dbReference type="AlphaFoldDB" id="A0A2J7RFG4"/>
<name>A0A2J7RFG4_9NEOP</name>
<dbReference type="OrthoDB" id="8194756at2759"/>
<feature type="compositionally biased region" description="Basic and acidic residues" evidence="1">
    <location>
        <begin position="510"/>
        <end position="532"/>
    </location>
</feature>
<accession>A0A2J7RFG4</accession>
<dbReference type="EMBL" id="NEVH01004413">
    <property type="protein sequence ID" value="PNF39574.1"/>
    <property type="molecule type" value="Genomic_DNA"/>
</dbReference>
<feature type="compositionally biased region" description="Basic and acidic residues" evidence="1">
    <location>
        <begin position="572"/>
        <end position="593"/>
    </location>
</feature>
<feature type="region of interest" description="Disordered" evidence="1">
    <location>
        <begin position="50"/>
        <end position="83"/>
    </location>
</feature>
<evidence type="ECO:0000313" key="3">
    <source>
        <dbReference type="Proteomes" id="UP000235965"/>
    </source>
</evidence>
<feature type="region of interest" description="Disordered" evidence="1">
    <location>
        <begin position="504"/>
        <end position="544"/>
    </location>
</feature>
<feature type="region of interest" description="Disordered" evidence="1">
    <location>
        <begin position="564"/>
        <end position="593"/>
    </location>
</feature>
<gene>
    <name evidence="2" type="ORF">B7P43_G11065</name>
</gene>